<evidence type="ECO:0000313" key="2">
    <source>
        <dbReference type="Proteomes" id="UP000030710"/>
    </source>
</evidence>
<dbReference type="RefSeq" id="WP_021054212.1">
    <property type="nucleotide sequence ID" value="NZ_KE356561.1"/>
</dbReference>
<dbReference type="EMBL" id="KE356561">
    <property type="protein sequence ID" value="ERG94721.1"/>
    <property type="molecule type" value="Genomic_DNA"/>
</dbReference>
<dbReference type="InterPro" id="IPR012675">
    <property type="entry name" value="Beta-grasp_dom_sf"/>
</dbReference>
<organism evidence="1 2">
    <name type="scientific">Haloquadratum walsbyi J07HQW2</name>
    <dbReference type="NCBI Taxonomy" id="1238425"/>
    <lineage>
        <taxon>Archaea</taxon>
        <taxon>Methanobacteriati</taxon>
        <taxon>Methanobacteriota</taxon>
        <taxon>Stenosarchaea group</taxon>
        <taxon>Halobacteria</taxon>
        <taxon>Halobacteriales</taxon>
        <taxon>Haloferacaceae</taxon>
        <taxon>Haloquadratum</taxon>
    </lineage>
</organism>
<sequence length="94" mass="10353">MSDNLASVPVIVLHDDTRTKITVNNGTILRDTLRDHGFSPYGHLSETLNCGGNGLCATCGVRVRIHGDQQSDSLYTQGTTVLRLDLDIHDYRVK</sequence>
<proteinExistence type="predicted"/>
<dbReference type="eggNOG" id="arCOG02987">
    <property type="taxonomic scope" value="Archaea"/>
</dbReference>
<evidence type="ECO:0000313" key="1">
    <source>
        <dbReference type="EMBL" id="ERG94721.1"/>
    </source>
</evidence>
<dbReference type="SUPFAM" id="SSF54292">
    <property type="entry name" value="2Fe-2S ferredoxin-like"/>
    <property type="match status" value="1"/>
</dbReference>
<dbReference type="GO" id="GO:0051536">
    <property type="term" value="F:iron-sulfur cluster binding"/>
    <property type="evidence" value="ECO:0007669"/>
    <property type="project" value="InterPro"/>
</dbReference>
<dbReference type="Proteomes" id="UP000030710">
    <property type="component" value="Unassembled WGS sequence"/>
</dbReference>
<dbReference type="STRING" id="1238425.J07HQW2_01162"/>
<reference evidence="1 2" key="1">
    <citation type="journal article" date="2013" name="PLoS ONE">
        <title>Assembly-driven community genomics of a hypersaline microbial ecosystem.</title>
        <authorList>
            <person name="Podell S."/>
            <person name="Ugalde J.A."/>
            <person name="Narasingarao P."/>
            <person name="Banfield J.F."/>
            <person name="Heidelberg K.B."/>
            <person name="Allen E.E."/>
        </authorList>
    </citation>
    <scope>NUCLEOTIDE SEQUENCE [LARGE SCALE GENOMIC DNA]</scope>
    <source>
        <strain evidence="2">J07HQW2</strain>
    </source>
</reference>
<dbReference type="HOGENOM" id="CLU_082632_10_3_2"/>
<protein>
    <recommendedName>
        <fullName evidence="3">Ferredoxin</fullName>
    </recommendedName>
</protein>
<dbReference type="InterPro" id="IPR036010">
    <property type="entry name" value="2Fe-2S_ferredoxin-like_sf"/>
</dbReference>
<accession>U1PQW0</accession>
<gene>
    <name evidence="1" type="ORF">J07HQW2_01162</name>
</gene>
<dbReference type="AlphaFoldDB" id="U1PQW0"/>
<dbReference type="Gene3D" id="3.10.20.30">
    <property type="match status" value="1"/>
</dbReference>
<name>U1PQW0_9EURY</name>
<evidence type="ECO:0008006" key="3">
    <source>
        <dbReference type="Google" id="ProtNLM"/>
    </source>
</evidence>